<gene>
    <name evidence="4" type="ORF">PLBR_LOCUS851</name>
</gene>
<dbReference type="Pfam" id="PF25474">
    <property type="entry name" value="TPR_TmcB"/>
    <property type="match status" value="1"/>
</dbReference>
<feature type="compositionally biased region" description="Low complexity" evidence="1">
    <location>
        <begin position="896"/>
        <end position="906"/>
    </location>
</feature>
<evidence type="ECO:0000256" key="2">
    <source>
        <dbReference type="SAM" id="Phobius"/>
    </source>
</evidence>
<feature type="region of interest" description="Disordered" evidence="1">
    <location>
        <begin position="1216"/>
        <end position="1257"/>
    </location>
</feature>
<keyword evidence="4" id="KW-0496">Mitochondrion</keyword>
<feature type="compositionally biased region" description="Acidic residues" evidence="1">
    <location>
        <begin position="1272"/>
        <end position="1290"/>
    </location>
</feature>
<accession>A0A3P3Y0C2</accession>
<reference evidence="4 5" key="1">
    <citation type="submission" date="2018-03" db="EMBL/GenBank/DDBJ databases">
        <authorList>
            <person name="Fogelqvist J."/>
        </authorList>
    </citation>
    <scope>NUCLEOTIDE SEQUENCE [LARGE SCALE GENOMIC DNA]</scope>
</reference>
<feature type="transmembrane region" description="Helical" evidence="2">
    <location>
        <begin position="241"/>
        <end position="258"/>
    </location>
</feature>
<name>A0A3P3Y0C2_PLABS</name>
<proteinExistence type="predicted"/>
<keyword evidence="2" id="KW-1133">Transmembrane helix</keyword>
<feature type="region of interest" description="Disordered" evidence="1">
    <location>
        <begin position="1272"/>
        <end position="1395"/>
    </location>
</feature>
<feature type="transmembrane region" description="Helical" evidence="2">
    <location>
        <begin position="301"/>
        <end position="319"/>
    </location>
</feature>
<feature type="transmembrane region" description="Helical" evidence="2">
    <location>
        <begin position="331"/>
        <end position="348"/>
    </location>
</feature>
<keyword evidence="2" id="KW-0812">Transmembrane</keyword>
<feature type="transmembrane region" description="Helical" evidence="2">
    <location>
        <begin position="201"/>
        <end position="221"/>
    </location>
</feature>
<dbReference type="PANTHER" id="PTHR31600">
    <property type="entry name" value="TINY MACROCYSTS PROTEIN B-RELATED"/>
    <property type="match status" value="1"/>
</dbReference>
<feature type="transmembrane region" description="Helical" evidence="2">
    <location>
        <begin position="987"/>
        <end position="1005"/>
    </location>
</feature>
<feature type="transmembrane region" description="Helical" evidence="2">
    <location>
        <begin position="126"/>
        <end position="150"/>
    </location>
</feature>
<feature type="region of interest" description="Disordered" evidence="1">
    <location>
        <begin position="848"/>
        <end position="917"/>
    </location>
</feature>
<keyword evidence="2" id="KW-0472">Membrane</keyword>
<feature type="transmembrane region" description="Helical" evidence="2">
    <location>
        <begin position="270"/>
        <end position="289"/>
    </location>
</feature>
<feature type="compositionally biased region" description="Polar residues" evidence="1">
    <location>
        <begin position="1245"/>
        <end position="1255"/>
    </location>
</feature>
<dbReference type="EMBL" id="OVEO01000001">
    <property type="protein sequence ID" value="SPQ93636.1"/>
    <property type="molecule type" value="Genomic_DNA"/>
</dbReference>
<feature type="domain" description="TmcB/TmcC TPR repeats" evidence="3">
    <location>
        <begin position="460"/>
        <end position="570"/>
    </location>
</feature>
<evidence type="ECO:0000256" key="1">
    <source>
        <dbReference type="SAM" id="MobiDB-lite"/>
    </source>
</evidence>
<feature type="compositionally biased region" description="Basic residues" evidence="1">
    <location>
        <begin position="1354"/>
        <end position="1371"/>
    </location>
</feature>
<evidence type="ECO:0000259" key="3">
    <source>
        <dbReference type="Pfam" id="PF25474"/>
    </source>
</evidence>
<geneLocation type="mitochondrion" evidence="4"/>
<feature type="compositionally biased region" description="Basic and acidic residues" evidence="1">
    <location>
        <begin position="1381"/>
        <end position="1395"/>
    </location>
</feature>
<organism evidence="4 5">
    <name type="scientific">Plasmodiophora brassicae</name>
    <name type="common">Clubroot disease agent</name>
    <dbReference type="NCBI Taxonomy" id="37360"/>
    <lineage>
        <taxon>Eukaryota</taxon>
        <taxon>Sar</taxon>
        <taxon>Rhizaria</taxon>
        <taxon>Endomyxa</taxon>
        <taxon>Phytomyxea</taxon>
        <taxon>Plasmodiophorida</taxon>
        <taxon>Plasmodiophoridae</taxon>
        <taxon>Plasmodiophora</taxon>
    </lineage>
</organism>
<feature type="compositionally biased region" description="Polar residues" evidence="1">
    <location>
        <begin position="848"/>
        <end position="861"/>
    </location>
</feature>
<dbReference type="Proteomes" id="UP000290189">
    <property type="component" value="Unassembled WGS sequence"/>
</dbReference>
<protein>
    <recommendedName>
        <fullName evidence="3">TmcB/TmcC TPR repeats domain-containing protein</fullName>
    </recommendedName>
</protein>
<feature type="transmembrane region" description="Helical" evidence="2">
    <location>
        <begin position="1659"/>
        <end position="1680"/>
    </location>
</feature>
<feature type="transmembrane region" description="Helical" evidence="2">
    <location>
        <begin position="157"/>
        <end position="176"/>
    </location>
</feature>
<dbReference type="PANTHER" id="PTHR31600:SF2">
    <property type="entry name" value="GAMETE ENRICHED GENE 10 PROTEIN-RELATED"/>
    <property type="match status" value="1"/>
</dbReference>
<sequence>MGSRGPGSVSSFGSDGTVMRGTGLAGANEFDGEMEQETMCQVLLRWATACKSGTIAVLYVMSLSASRSMSLDILLETFHCLQMMSLLLPPQTGIPFNLEPAIQSWAYFVSLFRLGEDVTGVLGARVVTATALALILLAILLGVYVGWAWLNGDTRNLWTIIVLRTLGGALATYLYIPVLTMLMGGAACDDSASWGCTTMSIITWAFCIVYAALAMIVAATFFDADPLANSSTTRSHTRVCLYRHIANTVLVVLSQSMWGTSIAKSAVVQVLWVILTLAYSLSLAFSFSYYQPYYLARSNEIRAVLAWLIMWTVLSGPFARLVLPQSTSVETLFFCGFAFVIPIAILTVRSRRAELNTRPISKCRNVFEVELCCRPQDWRSMTPAEIEAITQKYTEAQMRFPKSVFLCMFQSVFLLSLKQSILPVRLALLQAERYDARIDQDFYIFKQKQKLKESLESSPEATRGVTTYVRTENHLSEARALDVRCCKMMMLFWGEVAKKENADLTKVVRFSNSVAALTSKATACYRRLVKQAPNSAKVLNLFAGYLHTVVNNAELADRMYVRAERAVNQRRLHNASNDADSMDETMAIVSVSASDDVKRNVPVGTVTHVNDQAMQLFGDGIVGRDLSQFLLPPWSHIFPSMASRYLENEDEHLLKRPVNAFCKNAKGELVPCTIVMRPFSEDGMAWAIVVSVMPVNTANRVALLADSATGFVFSMTMAAYGLFQVLPDDVASSTVTVSSIIQRYTDNRPKFIQPGPHAALMCNRRSLDDTGRLSIAVDVFEVDGSSVDIIDVTDVSDFQREIDGAGYQDQESLGSDPDADERNQAALASLSHEFTVDDNDVRRRVQFQTSPAKRDSLSSTGAPDDVDGASARDHRHPPSGSTPLDRSRRLSSIVDSGSESAAEAGADTQSAESETSSVAQARLARRALLKSHTAMDPSLRSFRNVYLAVVTLVLIASAMFYLVQTIYIGNYVAMEDAFALAVSRQYYLAYIAFNTYNLVLLNQGVPHVSRVDEQTVRRQIASAANRLLADDSVVYTNRHQFGSPIVDMYESSYVNLYYLVPGRTAFDSTTLERSMGMFDATTQYASASNEVATMPLASFTGDNSLVFFILASSVGTIQSSFRVALSTSDALLTDHMRNYLSSLVTLGIVLAVLCNVAILAAVVAMLPKVQRIEGSKRETLMILATLPSSSIAMIKDNIKDRLETIHGVSASTLALSQEAGTTQVRRRSRRGRPTTAKEAVPAPAATSTNGTTSNDDVCIAFAPNEPVANLAEEDAENEADADAGDADAGDDAGHVRPVAVTEQEANQLPLEKDDSGKITSRSKGSVPATPKDGHTKPKDTSVLPEKAANERAHKEGKRKKQQRQQKRKQQVAKRTGTATERIPEEPGGAKRRRTLPEKFRSTMGGREAQVMVRISSIIVISLIYFVVAEIKVNDTANVLSAMPNAQRLVGERHRQTMAITLLLQFLSAGVQLYGITDDSKANDITPTRVLNAIVQLEKVEDLLIYGDPSSGMPGLLAQHGPSAPAAINDEFRLMMSNGCAGFIPDVSTVNETDCLAFMDGLVAGGLHNSLVNYARLARGLLSTISSTIATQPLAASPNSTGVWSVLRHSDIVANNANQALRNVIELQTDYLNAIQTKSMSLYAQVANDLVPVLMKMEEIALVVFFMAVVFQYVLLVRPLIANLDLECKRTRLLLLLIPEERLAELHSHKQIVACADDIIDA</sequence>
<evidence type="ECO:0000313" key="5">
    <source>
        <dbReference type="Proteomes" id="UP000290189"/>
    </source>
</evidence>
<feature type="transmembrane region" description="Helical" evidence="2">
    <location>
        <begin position="1143"/>
        <end position="1166"/>
    </location>
</feature>
<evidence type="ECO:0000313" key="4">
    <source>
        <dbReference type="EMBL" id="SPQ93636.1"/>
    </source>
</evidence>
<feature type="transmembrane region" description="Helical" evidence="2">
    <location>
        <begin position="945"/>
        <end position="967"/>
    </location>
</feature>
<feature type="compositionally biased region" description="Polar residues" evidence="1">
    <location>
        <begin position="907"/>
        <end position="917"/>
    </location>
</feature>
<dbReference type="InterPro" id="IPR052994">
    <property type="entry name" value="Tiny_macrocysts_regulators"/>
</dbReference>
<dbReference type="InterPro" id="IPR057352">
    <property type="entry name" value="TPR_TmcB/C"/>
</dbReference>